<feature type="transmembrane region" description="Helical" evidence="1">
    <location>
        <begin position="159"/>
        <end position="179"/>
    </location>
</feature>
<keyword evidence="1" id="KW-0472">Membrane</keyword>
<gene>
    <name evidence="3" type="ORF">MNBD_ALPHA08-746</name>
</gene>
<dbReference type="GO" id="GO:0035556">
    <property type="term" value="P:intracellular signal transduction"/>
    <property type="evidence" value="ECO:0007669"/>
    <property type="project" value="InterPro"/>
</dbReference>
<dbReference type="AlphaFoldDB" id="A0A3B0RYG3"/>
<dbReference type="GO" id="GO:0004016">
    <property type="term" value="F:adenylate cyclase activity"/>
    <property type="evidence" value="ECO:0007669"/>
    <property type="project" value="UniProtKB-EC"/>
</dbReference>
<organism evidence="3">
    <name type="scientific">hydrothermal vent metagenome</name>
    <dbReference type="NCBI Taxonomy" id="652676"/>
    <lineage>
        <taxon>unclassified sequences</taxon>
        <taxon>metagenomes</taxon>
        <taxon>ecological metagenomes</taxon>
    </lineage>
</organism>
<reference evidence="3" key="1">
    <citation type="submission" date="2018-06" db="EMBL/GenBank/DDBJ databases">
        <authorList>
            <person name="Zhirakovskaya E."/>
        </authorList>
    </citation>
    <scope>NUCLEOTIDE SEQUENCE</scope>
</reference>
<feature type="transmembrane region" description="Helical" evidence="1">
    <location>
        <begin position="42"/>
        <end position="62"/>
    </location>
</feature>
<feature type="domain" description="Guanylate cyclase" evidence="2">
    <location>
        <begin position="273"/>
        <end position="405"/>
    </location>
</feature>
<evidence type="ECO:0000256" key="1">
    <source>
        <dbReference type="SAM" id="Phobius"/>
    </source>
</evidence>
<dbReference type="PANTHER" id="PTHR43081">
    <property type="entry name" value="ADENYLATE CYCLASE, TERMINAL-DIFFERENTIATION SPECIFIC-RELATED"/>
    <property type="match status" value="1"/>
</dbReference>
<dbReference type="CDD" id="cd07302">
    <property type="entry name" value="CHD"/>
    <property type="match status" value="1"/>
</dbReference>
<dbReference type="PANTHER" id="PTHR43081:SF1">
    <property type="entry name" value="ADENYLATE CYCLASE, TERMINAL-DIFFERENTIATION SPECIFIC"/>
    <property type="match status" value="1"/>
</dbReference>
<dbReference type="SMART" id="SM00044">
    <property type="entry name" value="CYCc"/>
    <property type="match status" value="1"/>
</dbReference>
<dbReference type="GO" id="GO:0009190">
    <property type="term" value="P:cyclic nucleotide biosynthetic process"/>
    <property type="evidence" value="ECO:0007669"/>
    <property type="project" value="InterPro"/>
</dbReference>
<keyword evidence="3" id="KW-0456">Lyase</keyword>
<evidence type="ECO:0000259" key="2">
    <source>
        <dbReference type="PROSITE" id="PS50125"/>
    </source>
</evidence>
<sequence>MSLVTTISAAVGEAATRLPKRDKHLPQRVLVAIERQENSSEVLIKLIQITIFGLWGILYMLSPKPETQTLVVGFEPVPWALGAYLFLNIIGLIWAVRRGLPDWAVYINIVIDVSMLMLLIWSFHIQYDQPPSFYLKAPTAFYIFIFIALRALRFQARFVIAAGFVAVAGWVSLTAYVIFSDPENTMITRDYVEYMTSNSVLIGAEIDKIIAIIFVTGIMALAIGRARKLLVQAVTESAAAQDLSRFFDQSVADQIRDADHQIESGEGIRRDAAILFTDIRGFTPKAAQMEPSDVVCLLSEYQKKLVPIIQKHGGSIDKFMGDGIMASFGAVGTSQTYAADALRAVDEIVAETDKWKTDEKLHHIAGSKVNTAVAAGPVIFGVLGDETRLEYTTIGDAVNLSAKLEKCNKEVRSRALTDQKTLQKAKQQGYEKPSDFSSMSKFLESVGEKLDLVVLYPVEKPDKEAA</sequence>
<feature type="transmembrane region" description="Helical" evidence="1">
    <location>
        <begin position="77"/>
        <end position="96"/>
    </location>
</feature>
<keyword evidence="1" id="KW-0812">Transmembrane</keyword>
<evidence type="ECO:0000313" key="3">
    <source>
        <dbReference type="EMBL" id="VAV96502.1"/>
    </source>
</evidence>
<dbReference type="EMBL" id="UOEC01000132">
    <property type="protein sequence ID" value="VAV96502.1"/>
    <property type="molecule type" value="Genomic_DNA"/>
</dbReference>
<dbReference type="Gene3D" id="3.30.70.1230">
    <property type="entry name" value="Nucleotide cyclase"/>
    <property type="match status" value="1"/>
</dbReference>
<dbReference type="InterPro" id="IPR050697">
    <property type="entry name" value="Adenylyl/Guanylyl_Cyclase_3/4"/>
</dbReference>
<dbReference type="PROSITE" id="PS50125">
    <property type="entry name" value="GUANYLATE_CYCLASE_2"/>
    <property type="match status" value="1"/>
</dbReference>
<name>A0A3B0RYG3_9ZZZZ</name>
<dbReference type="SUPFAM" id="SSF55073">
    <property type="entry name" value="Nucleotide cyclase"/>
    <property type="match status" value="1"/>
</dbReference>
<dbReference type="InterPro" id="IPR029787">
    <property type="entry name" value="Nucleotide_cyclase"/>
</dbReference>
<dbReference type="Pfam" id="PF00211">
    <property type="entry name" value="Guanylate_cyc"/>
    <property type="match status" value="1"/>
</dbReference>
<proteinExistence type="predicted"/>
<keyword evidence="1" id="KW-1133">Transmembrane helix</keyword>
<feature type="transmembrane region" description="Helical" evidence="1">
    <location>
        <begin position="103"/>
        <end position="127"/>
    </location>
</feature>
<dbReference type="InterPro" id="IPR001054">
    <property type="entry name" value="A/G_cyclase"/>
</dbReference>
<feature type="transmembrane region" description="Helical" evidence="1">
    <location>
        <begin position="199"/>
        <end position="223"/>
    </location>
</feature>
<protein>
    <submittedName>
        <fullName evidence="3">Adenylate cyclase</fullName>
        <ecNumber evidence="3">4.6.1.1</ecNumber>
    </submittedName>
</protein>
<accession>A0A3B0RYG3</accession>
<dbReference type="EC" id="4.6.1.1" evidence="3"/>